<dbReference type="Pfam" id="PF02458">
    <property type="entry name" value="Transferase"/>
    <property type="match status" value="2"/>
</dbReference>
<evidence type="ECO:0000313" key="4">
    <source>
        <dbReference type="EMBL" id="TVU06047.1"/>
    </source>
</evidence>
<evidence type="ECO:0000256" key="3">
    <source>
        <dbReference type="ARBA" id="ARBA00023315"/>
    </source>
</evidence>
<sequence length="458" mass="50226">MISDVQVLETLVVVPNQATPRKDLWLSCLDLLQVSSRYTPTVYLYRSAAAAAGVLFDVARLKESMARALVPFYPLAGRLGVDGDGRFVIKCNAEGALLVVARSNHTMDDFTSYPRPSPELNLFRMLMSSLLPSCLLYRSGLPSLELNIILIYKYTRNRMEAMIKIIQLVTFLKCGAVALGTMLHHVAGDAIAAFHFFQTWSTFSREGHGGATVGAAAPCHDRTLLLARSSPPSLCPDAISVLCLNRSLDQPSGRPVIVTQAFTLSGDRVAALKRACGADVGISTFCAVSALVWQCVYVAGRLPPDADTRLTLPASIRRSIRPPLPDGYFGNAILWLGACGVVRDIVAEPLAATASRISSAVRRMDDKMVRTAIDYFELSVKDGRPAPSGSCFPETDLRVVSWLGMPVYDADFGWGKPELFFRAESERPGLVYISDERWRRWGARRGLHQGPRWAAKCK</sequence>
<comment type="similarity">
    <text evidence="1">Belongs to the plant acyltransferase family.</text>
</comment>
<dbReference type="Gramene" id="TVU06047">
    <property type="protein sequence ID" value="TVU06047"/>
    <property type="gene ID" value="EJB05_49238"/>
</dbReference>
<accession>A0A5J9T4A3</accession>
<dbReference type="PANTHER" id="PTHR31642:SF16">
    <property type="entry name" value="OS08G0543400 PROTEIN"/>
    <property type="match status" value="1"/>
</dbReference>
<organism evidence="4 5">
    <name type="scientific">Eragrostis curvula</name>
    <name type="common">weeping love grass</name>
    <dbReference type="NCBI Taxonomy" id="38414"/>
    <lineage>
        <taxon>Eukaryota</taxon>
        <taxon>Viridiplantae</taxon>
        <taxon>Streptophyta</taxon>
        <taxon>Embryophyta</taxon>
        <taxon>Tracheophyta</taxon>
        <taxon>Spermatophyta</taxon>
        <taxon>Magnoliopsida</taxon>
        <taxon>Liliopsida</taxon>
        <taxon>Poales</taxon>
        <taxon>Poaceae</taxon>
        <taxon>PACMAD clade</taxon>
        <taxon>Chloridoideae</taxon>
        <taxon>Eragrostideae</taxon>
        <taxon>Eragrostidinae</taxon>
        <taxon>Eragrostis</taxon>
    </lineage>
</organism>
<proteinExistence type="inferred from homology"/>
<feature type="non-terminal residue" evidence="4">
    <location>
        <position position="458"/>
    </location>
</feature>
<name>A0A5J9T4A3_9POAL</name>
<keyword evidence="3" id="KW-0012">Acyltransferase</keyword>
<dbReference type="AlphaFoldDB" id="A0A5J9T4A3"/>
<dbReference type="Gene3D" id="3.30.559.10">
    <property type="entry name" value="Chloramphenicol acetyltransferase-like domain"/>
    <property type="match status" value="2"/>
</dbReference>
<evidence type="ECO:0000256" key="2">
    <source>
        <dbReference type="ARBA" id="ARBA00022679"/>
    </source>
</evidence>
<gene>
    <name evidence="4" type="ORF">EJB05_49238</name>
</gene>
<dbReference type="InterPro" id="IPR023213">
    <property type="entry name" value="CAT-like_dom_sf"/>
</dbReference>
<evidence type="ECO:0000313" key="5">
    <source>
        <dbReference type="Proteomes" id="UP000324897"/>
    </source>
</evidence>
<evidence type="ECO:0000256" key="1">
    <source>
        <dbReference type="ARBA" id="ARBA00009861"/>
    </source>
</evidence>
<keyword evidence="5" id="KW-1185">Reference proteome</keyword>
<reference evidence="4 5" key="1">
    <citation type="journal article" date="2019" name="Sci. Rep.">
        <title>A high-quality genome of Eragrostis curvula grass provides insights into Poaceae evolution and supports new strategies to enhance forage quality.</title>
        <authorList>
            <person name="Carballo J."/>
            <person name="Santos B.A.C.M."/>
            <person name="Zappacosta D."/>
            <person name="Garbus I."/>
            <person name="Selva J.P."/>
            <person name="Gallo C.A."/>
            <person name="Diaz A."/>
            <person name="Albertini E."/>
            <person name="Caccamo M."/>
            <person name="Echenique V."/>
        </authorList>
    </citation>
    <scope>NUCLEOTIDE SEQUENCE [LARGE SCALE GENOMIC DNA]</scope>
    <source>
        <strain evidence="5">cv. Victoria</strain>
        <tissue evidence="4">Leaf</tissue>
    </source>
</reference>
<dbReference type="GO" id="GO:0016747">
    <property type="term" value="F:acyltransferase activity, transferring groups other than amino-acyl groups"/>
    <property type="evidence" value="ECO:0007669"/>
    <property type="project" value="TreeGrafter"/>
</dbReference>
<dbReference type="PANTHER" id="PTHR31642">
    <property type="entry name" value="TRICHOTHECENE 3-O-ACETYLTRANSFERASE"/>
    <property type="match status" value="1"/>
</dbReference>
<dbReference type="InterPro" id="IPR050317">
    <property type="entry name" value="Plant_Fungal_Acyltransferase"/>
</dbReference>
<feature type="non-terminal residue" evidence="4">
    <location>
        <position position="1"/>
    </location>
</feature>
<comment type="caution">
    <text evidence="4">The sequence shown here is derived from an EMBL/GenBank/DDBJ whole genome shotgun (WGS) entry which is preliminary data.</text>
</comment>
<dbReference type="Proteomes" id="UP000324897">
    <property type="component" value="Unassembled WGS sequence"/>
</dbReference>
<protein>
    <submittedName>
        <fullName evidence="4">Uncharacterized protein</fullName>
    </submittedName>
</protein>
<dbReference type="OrthoDB" id="1862401at2759"/>
<keyword evidence="2" id="KW-0808">Transferase</keyword>
<dbReference type="EMBL" id="RWGY01000051">
    <property type="protein sequence ID" value="TVU06047.1"/>
    <property type="molecule type" value="Genomic_DNA"/>
</dbReference>